<evidence type="ECO:0000256" key="2">
    <source>
        <dbReference type="ARBA" id="ARBA00004651"/>
    </source>
</evidence>
<feature type="domain" description="HAMP" evidence="14">
    <location>
        <begin position="313"/>
        <end position="365"/>
    </location>
</feature>
<dbReference type="SMART" id="SM00304">
    <property type="entry name" value="HAMP"/>
    <property type="match status" value="1"/>
</dbReference>
<dbReference type="InterPro" id="IPR004358">
    <property type="entry name" value="Sig_transdc_His_kin-like_C"/>
</dbReference>
<dbReference type="InterPro" id="IPR036097">
    <property type="entry name" value="HisK_dim/P_sf"/>
</dbReference>
<dbReference type="CDD" id="cd06225">
    <property type="entry name" value="HAMP"/>
    <property type="match status" value="1"/>
</dbReference>
<dbReference type="PANTHER" id="PTHR45453">
    <property type="entry name" value="PHOSPHATE REGULON SENSOR PROTEIN PHOR"/>
    <property type="match status" value="1"/>
</dbReference>
<comment type="subcellular location">
    <subcellularLocation>
        <location evidence="2">Cell membrane</location>
        <topology evidence="2">Multi-pass membrane protein</topology>
    </subcellularLocation>
</comment>
<dbReference type="PANTHER" id="PTHR45453:SF3">
    <property type="entry name" value="HISTIDINE KINASE"/>
    <property type="match status" value="1"/>
</dbReference>
<dbReference type="Proteomes" id="UP000634529">
    <property type="component" value="Unassembled WGS sequence"/>
</dbReference>
<evidence type="ECO:0000256" key="9">
    <source>
        <dbReference type="ARBA" id="ARBA00022840"/>
    </source>
</evidence>
<evidence type="ECO:0000256" key="6">
    <source>
        <dbReference type="ARBA" id="ARBA00022679"/>
    </source>
</evidence>
<keyword evidence="16" id="KW-1185">Reference proteome</keyword>
<dbReference type="Pfam" id="PF00672">
    <property type="entry name" value="HAMP"/>
    <property type="match status" value="1"/>
</dbReference>
<dbReference type="CDD" id="cd00082">
    <property type="entry name" value="HisKA"/>
    <property type="match status" value="1"/>
</dbReference>
<keyword evidence="10" id="KW-0902">Two-component regulatory system</keyword>
<accession>A0ABR9AWB0</accession>
<dbReference type="InterPro" id="IPR003660">
    <property type="entry name" value="HAMP_dom"/>
</dbReference>
<comment type="catalytic activity">
    <reaction evidence="1">
        <text>ATP + protein L-histidine = ADP + protein N-phospho-L-histidine.</text>
        <dbReference type="EC" id="2.7.13.3"/>
    </reaction>
</comment>
<name>A0ABR9AWB0_9BACL</name>
<dbReference type="Gene3D" id="3.30.565.10">
    <property type="entry name" value="Histidine kinase-like ATPase, C-terminal domain"/>
    <property type="match status" value="1"/>
</dbReference>
<keyword evidence="4" id="KW-1003">Cell membrane</keyword>
<evidence type="ECO:0000256" key="3">
    <source>
        <dbReference type="ARBA" id="ARBA00012438"/>
    </source>
</evidence>
<evidence type="ECO:0000256" key="7">
    <source>
        <dbReference type="ARBA" id="ARBA00022741"/>
    </source>
</evidence>
<dbReference type="SMART" id="SM00388">
    <property type="entry name" value="HisKA"/>
    <property type="match status" value="1"/>
</dbReference>
<evidence type="ECO:0000259" key="13">
    <source>
        <dbReference type="PROSITE" id="PS50109"/>
    </source>
</evidence>
<sequence length="599" mass="69218">MRVGIVWKLFFLTTTLCMLILATVYIGQSFFFKQYYENRKLDDIQANIQLFERNYVNVKGNVAAIQRLEQEFYRDNNTWITTLDKHGNLRNTNDFYVEIKLDYSSNEDVPSNSTIRIPLYNLVSIEEAANESSPIQVGSGVVIKAVNEYGAYVPVRIEEQKQGKYYWGNDQVVELVDDKYIKMNIKNGSITYLRGTVTEIRIPEENNVSSLMYDDALFMGEIKQFQADLLQDEDALDDLHINFMEMLDRVHNNVKYKLFIKPIRGSDGSTVYLFSMASLQPVDEAVQMLEEYYGYLIALVLLLVILVSFYYSKKIAKPLLRISSTTEKIANLDFSEQLSIRSKDEIGDLSSNINQLSQTLHSYIEQLQRDIEKEKQLENTRKEFIAGVSHELKTPLSIMKSCISILRDGVAQHKREHYFEAMVKEVDKMDLMIVDMLELAKFESGTYKMEMDVFQLDTIVAYICEQLSPEMEKKQLLVHMQLVPVTVEANQLRIEQVITNFMTNAIRYTPEGEELYILTVEEGEFIKVSIENKGVHIPPAQLDKVWDRFYRGDSSRQRTQGGTGLGLAISKNILELHHVPYGAENTEDGVQFYFYLRKC</sequence>
<dbReference type="Gene3D" id="1.10.287.130">
    <property type="match status" value="1"/>
</dbReference>
<evidence type="ECO:0000313" key="16">
    <source>
        <dbReference type="Proteomes" id="UP000634529"/>
    </source>
</evidence>
<dbReference type="InterPro" id="IPR050351">
    <property type="entry name" value="BphY/WalK/GraS-like"/>
</dbReference>
<evidence type="ECO:0000259" key="14">
    <source>
        <dbReference type="PROSITE" id="PS50885"/>
    </source>
</evidence>
<protein>
    <recommendedName>
        <fullName evidence="3">histidine kinase</fullName>
        <ecNumber evidence="3">2.7.13.3</ecNumber>
    </recommendedName>
</protein>
<feature type="transmembrane region" description="Helical" evidence="12">
    <location>
        <begin position="292"/>
        <end position="311"/>
    </location>
</feature>
<keyword evidence="8" id="KW-0418">Kinase</keyword>
<keyword evidence="5" id="KW-0597">Phosphoprotein</keyword>
<evidence type="ECO:0000256" key="10">
    <source>
        <dbReference type="ARBA" id="ARBA00023012"/>
    </source>
</evidence>
<comment type="caution">
    <text evidence="15">The sequence shown here is derived from an EMBL/GenBank/DDBJ whole genome shotgun (WGS) entry which is preliminary data.</text>
</comment>
<dbReference type="PROSITE" id="PS50109">
    <property type="entry name" value="HIS_KIN"/>
    <property type="match status" value="1"/>
</dbReference>
<keyword evidence="12" id="KW-1133">Transmembrane helix</keyword>
<dbReference type="SMART" id="SM00387">
    <property type="entry name" value="HATPase_c"/>
    <property type="match status" value="1"/>
</dbReference>
<organism evidence="15 16">
    <name type="scientific">Paenibacillus arenosi</name>
    <dbReference type="NCBI Taxonomy" id="2774142"/>
    <lineage>
        <taxon>Bacteria</taxon>
        <taxon>Bacillati</taxon>
        <taxon>Bacillota</taxon>
        <taxon>Bacilli</taxon>
        <taxon>Bacillales</taxon>
        <taxon>Paenibacillaceae</taxon>
        <taxon>Paenibacillus</taxon>
    </lineage>
</organism>
<gene>
    <name evidence="15" type="ORF">IFO66_06615</name>
</gene>
<dbReference type="Pfam" id="PF00512">
    <property type="entry name" value="HisKA"/>
    <property type="match status" value="1"/>
</dbReference>
<dbReference type="InterPro" id="IPR003661">
    <property type="entry name" value="HisK_dim/P_dom"/>
</dbReference>
<dbReference type="CDD" id="cd00075">
    <property type="entry name" value="HATPase"/>
    <property type="match status" value="1"/>
</dbReference>
<dbReference type="PROSITE" id="PS50885">
    <property type="entry name" value="HAMP"/>
    <property type="match status" value="1"/>
</dbReference>
<dbReference type="EMBL" id="JACYTN010000003">
    <property type="protein sequence ID" value="MBD8497978.1"/>
    <property type="molecule type" value="Genomic_DNA"/>
</dbReference>
<evidence type="ECO:0000313" key="15">
    <source>
        <dbReference type="EMBL" id="MBD8497978.1"/>
    </source>
</evidence>
<evidence type="ECO:0000256" key="12">
    <source>
        <dbReference type="SAM" id="Phobius"/>
    </source>
</evidence>
<dbReference type="InterPro" id="IPR005467">
    <property type="entry name" value="His_kinase_dom"/>
</dbReference>
<keyword evidence="9" id="KW-0067">ATP-binding</keyword>
<evidence type="ECO:0000256" key="4">
    <source>
        <dbReference type="ARBA" id="ARBA00022475"/>
    </source>
</evidence>
<keyword evidence="11 12" id="KW-0472">Membrane</keyword>
<dbReference type="Gene3D" id="6.10.340.10">
    <property type="match status" value="1"/>
</dbReference>
<keyword evidence="6" id="KW-0808">Transferase</keyword>
<dbReference type="InterPro" id="IPR003594">
    <property type="entry name" value="HATPase_dom"/>
</dbReference>
<evidence type="ECO:0000256" key="1">
    <source>
        <dbReference type="ARBA" id="ARBA00000085"/>
    </source>
</evidence>
<dbReference type="EC" id="2.7.13.3" evidence="3"/>
<dbReference type="Pfam" id="PF02518">
    <property type="entry name" value="HATPase_c"/>
    <property type="match status" value="1"/>
</dbReference>
<dbReference type="SUPFAM" id="SSF158472">
    <property type="entry name" value="HAMP domain-like"/>
    <property type="match status" value="1"/>
</dbReference>
<evidence type="ECO:0000256" key="5">
    <source>
        <dbReference type="ARBA" id="ARBA00022553"/>
    </source>
</evidence>
<dbReference type="RefSeq" id="WP_192024387.1">
    <property type="nucleotide sequence ID" value="NZ_JACYTN010000003.1"/>
</dbReference>
<dbReference type="SUPFAM" id="SSF55874">
    <property type="entry name" value="ATPase domain of HSP90 chaperone/DNA topoisomerase II/histidine kinase"/>
    <property type="match status" value="1"/>
</dbReference>
<dbReference type="SUPFAM" id="SSF47384">
    <property type="entry name" value="Homodimeric domain of signal transducing histidine kinase"/>
    <property type="match status" value="1"/>
</dbReference>
<evidence type="ECO:0000256" key="11">
    <source>
        <dbReference type="ARBA" id="ARBA00023136"/>
    </source>
</evidence>
<evidence type="ECO:0000256" key="8">
    <source>
        <dbReference type="ARBA" id="ARBA00022777"/>
    </source>
</evidence>
<keyword evidence="7" id="KW-0547">Nucleotide-binding</keyword>
<keyword evidence="12" id="KW-0812">Transmembrane</keyword>
<reference evidence="15 16" key="1">
    <citation type="submission" date="2020-09" db="EMBL/GenBank/DDBJ databases">
        <title>Paenibacillus sp. CAU 1523 isolated from sand of Haeundae Beach.</title>
        <authorList>
            <person name="Kim W."/>
        </authorList>
    </citation>
    <scope>NUCLEOTIDE SEQUENCE [LARGE SCALE GENOMIC DNA]</scope>
    <source>
        <strain evidence="15 16">CAU 1523</strain>
    </source>
</reference>
<dbReference type="InterPro" id="IPR036890">
    <property type="entry name" value="HATPase_C_sf"/>
</dbReference>
<dbReference type="PRINTS" id="PR00344">
    <property type="entry name" value="BCTRLSENSOR"/>
</dbReference>
<feature type="domain" description="Histidine kinase" evidence="13">
    <location>
        <begin position="387"/>
        <end position="599"/>
    </location>
</feature>
<proteinExistence type="predicted"/>